<sequence length="84" mass="10241">MDKVYNFYKGHFQFDPAMQRFMSMRVTQYESFRPTLGNFFRGIGITAIPILLFAQLMHWDRTRKEKEFSTGQVAYKDRLWKTYR</sequence>
<evidence type="ECO:0000256" key="6">
    <source>
        <dbReference type="ARBA" id="ARBA00022692"/>
    </source>
</evidence>
<dbReference type="OrthoDB" id="5818798at2759"/>
<keyword evidence="16" id="KW-1185">Reference proteome</keyword>
<evidence type="ECO:0000256" key="7">
    <source>
        <dbReference type="ARBA" id="ARBA00022792"/>
    </source>
</evidence>
<comment type="similarity">
    <text evidence="2">Belongs to the complex I NDUFB4 subunit family.</text>
</comment>
<evidence type="ECO:0000256" key="10">
    <source>
        <dbReference type="ARBA" id="ARBA00023128"/>
    </source>
</evidence>
<name>A0A6A4WV44_AMPAM</name>
<evidence type="ECO:0000256" key="11">
    <source>
        <dbReference type="ARBA" id="ARBA00023136"/>
    </source>
</evidence>
<keyword evidence="8" id="KW-0249">Electron transport</keyword>
<keyword evidence="7" id="KW-0999">Mitochondrion inner membrane</keyword>
<evidence type="ECO:0000256" key="5">
    <source>
        <dbReference type="ARBA" id="ARBA00022660"/>
    </source>
</evidence>
<keyword evidence="10" id="KW-0496">Mitochondrion</keyword>
<comment type="caution">
    <text evidence="15">The sequence shown here is derived from an EMBL/GenBank/DDBJ whole genome shotgun (WGS) entry which is preliminary data.</text>
</comment>
<keyword evidence="4" id="KW-0813">Transport</keyword>
<evidence type="ECO:0000256" key="4">
    <source>
        <dbReference type="ARBA" id="ARBA00022448"/>
    </source>
</evidence>
<dbReference type="EMBL" id="VIIS01000565">
    <property type="protein sequence ID" value="KAF0307520.1"/>
    <property type="molecule type" value="Genomic_DNA"/>
</dbReference>
<protein>
    <recommendedName>
        <fullName evidence="3">NADH dehydrogenase [ubiquinone] 1 beta subcomplex subunit 4</fullName>
    </recommendedName>
    <alternativeName>
        <fullName evidence="12">Complex I-B15</fullName>
    </alternativeName>
    <alternativeName>
        <fullName evidence="13">NADH-ubiquinone oxidoreductase B15 subunit</fullName>
    </alternativeName>
</protein>
<dbReference type="Pfam" id="PF07225">
    <property type="entry name" value="NDUF_B4"/>
    <property type="match status" value="1"/>
</dbReference>
<evidence type="ECO:0000256" key="2">
    <source>
        <dbReference type="ARBA" id="ARBA00007260"/>
    </source>
</evidence>
<dbReference type="GO" id="GO:0005743">
    <property type="term" value="C:mitochondrial inner membrane"/>
    <property type="evidence" value="ECO:0007669"/>
    <property type="project" value="UniProtKB-SubCell"/>
</dbReference>
<dbReference type="PANTHER" id="PTHR15469">
    <property type="entry name" value="NADH-UBIQUINONE OXIDOREDUCTASE B15 SUBUNIT"/>
    <property type="match status" value="1"/>
</dbReference>
<evidence type="ECO:0000256" key="12">
    <source>
        <dbReference type="ARBA" id="ARBA00030212"/>
    </source>
</evidence>
<accession>A0A6A4WV44</accession>
<evidence type="ECO:0000256" key="14">
    <source>
        <dbReference type="SAM" id="Phobius"/>
    </source>
</evidence>
<gene>
    <name evidence="15" type="ORF">FJT64_021165</name>
</gene>
<organism evidence="15 16">
    <name type="scientific">Amphibalanus amphitrite</name>
    <name type="common">Striped barnacle</name>
    <name type="synonym">Balanus amphitrite</name>
    <dbReference type="NCBI Taxonomy" id="1232801"/>
    <lineage>
        <taxon>Eukaryota</taxon>
        <taxon>Metazoa</taxon>
        <taxon>Ecdysozoa</taxon>
        <taxon>Arthropoda</taxon>
        <taxon>Crustacea</taxon>
        <taxon>Multicrustacea</taxon>
        <taxon>Cirripedia</taxon>
        <taxon>Thoracica</taxon>
        <taxon>Thoracicalcarea</taxon>
        <taxon>Balanomorpha</taxon>
        <taxon>Balanoidea</taxon>
        <taxon>Balanidae</taxon>
        <taxon>Amphibalaninae</taxon>
        <taxon>Amphibalanus</taxon>
    </lineage>
</organism>
<proteinExistence type="inferred from homology"/>
<keyword evidence="6 14" id="KW-0812">Transmembrane</keyword>
<evidence type="ECO:0000256" key="1">
    <source>
        <dbReference type="ARBA" id="ARBA00004434"/>
    </source>
</evidence>
<evidence type="ECO:0000256" key="9">
    <source>
        <dbReference type="ARBA" id="ARBA00022989"/>
    </source>
</evidence>
<dbReference type="Proteomes" id="UP000440578">
    <property type="component" value="Unassembled WGS sequence"/>
</dbReference>
<dbReference type="InterPro" id="IPR009866">
    <property type="entry name" value="NADH_UbQ_OxRdtase_NDUFB4_su"/>
</dbReference>
<reference evidence="15 16" key="1">
    <citation type="submission" date="2019-07" db="EMBL/GenBank/DDBJ databases">
        <title>Draft genome assembly of a fouling barnacle, Amphibalanus amphitrite (Darwin, 1854): The first reference genome for Thecostraca.</title>
        <authorList>
            <person name="Kim W."/>
        </authorList>
    </citation>
    <scope>NUCLEOTIDE SEQUENCE [LARGE SCALE GENOMIC DNA]</scope>
    <source>
        <strain evidence="15">SNU_AA5</strain>
        <tissue evidence="15">Soma without cirri and trophi</tissue>
    </source>
</reference>
<evidence type="ECO:0000256" key="8">
    <source>
        <dbReference type="ARBA" id="ARBA00022982"/>
    </source>
</evidence>
<evidence type="ECO:0000256" key="13">
    <source>
        <dbReference type="ARBA" id="ARBA00030987"/>
    </source>
</evidence>
<evidence type="ECO:0000256" key="3">
    <source>
        <dbReference type="ARBA" id="ARBA00018681"/>
    </source>
</evidence>
<feature type="transmembrane region" description="Helical" evidence="14">
    <location>
        <begin position="39"/>
        <end position="59"/>
    </location>
</feature>
<keyword evidence="11 14" id="KW-0472">Membrane</keyword>
<keyword evidence="9 14" id="KW-1133">Transmembrane helix</keyword>
<evidence type="ECO:0000313" key="16">
    <source>
        <dbReference type="Proteomes" id="UP000440578"/>
    </source>
</evidence>
<dbReference type="AlphaFoldDB" id="A0A6A4WV44"/>
<dbReference type="PANTHER" id="PTHR15469:SF0">
    <property type="entry name" value="NADH DEHYDROGENASE [UBIQUINONE] 1 BETA SUBCOMPLEX SUBUNIT 4"/>
    <property type="match status" value="1"/>
</dbReference>
<keyword evidence="5" id="KW-0679">Respiratory chain</keyword>
<comment type="subcellular location">
    <subcellularLocation>
        <location evidence="1">Mitochondrion inner membrane</location>
        <topology evidence="1">Single-pass membrane protein</topology>
    </subcellularLocation>
</comment>
<evidence type="ECO:0000313" key="15">
    <source>
        <dbReference type="EMBL" id="KAF0307520.1"/>
    </source>
</evidence>